<evidence type="ECO:0000259" key="9">
    <source>
        <dbReference type="Pfam" id="PF13089"/>
    </source>
</evidence>
<keyword evidence="1 6" id="KW-0597">Phosphoprotein</keyword>
<keyword evidence="3 6" id="KW-0547">Nucleotide-binding</keyword>
<dbReference type="Pfam" id="PF13090">
    <property type="entry name" value="PP_kinase_C"/>
    <property type="match status" value="1"/>
</dbReference>
<dbReference type="NCBIfam" id="NF003921">
    <property type="entry name" value="PRK05443.2-2"/>
    <property type="match status" value="1"/>
</dbReference>
<evidence type="ECO:0000256" key="4">
    <source>
        <dbReference type="ARBA" id="ARBA00022777"/>
    </source>
</evidence>
<dbReference type="InterPro" id="IPR036832">
    <property type="entry name" value="PPK_N_dom_sf"/>
</dbReference>
<feature type="binding site" evidence="6">
    <location>
        <position position="600"/>
    </location>
    <ligand>
        <name>ATP</name>
        <dbReference type="ChEBI" id="CHEBI:30616"/>
    </ligand>
</feature>
<evidence type="ECO:0000256" key="5">
    <source>
        <dbReference type="ARBA" id="ARBA00022840"/>
    </source>
</evidence>
<evidence type="ECO:0000256" key="3">
    <source>
        <dbReference type="ARBA" id="ARBA00022741"/>
    </source>
</evidence>
<feature type="domain" description="Polyphosphate kinase C-terminal" evidence="11">
    <location>
        <begin position="368"/>
        <end position="531"/>
    </location>
</feature>
<dbReference type="GO" id="GO:0009358">
    <property type="term" value="C:polyphosphate kinase complex"/>
    <property type="evidence" value="ECO:0007669"/>
    <property type="project" value="InterPro"/>
</dbReference>
<evidence type="ECO:0000256" key="6">
    <source>
        <dbReference type="HAMAP-Rule" id="MF_00347"/>
    </source>
</evidence>
<dbReference type="SUPFAM" id="SSF140356">
    <property type="entry name" value="PPK N-terminal domain-like"/>
    <property type="match status" value="1"/>
</dbReference>
<dbReference type="SUPFAM" id="SSF143724">
    <property type="entry name" value="PHP14-like"/>
    <property type="match status" value="1"/>
</dbReference>
<dbReference type="EMBL" id="VJWE01000019">
    <property type="protein sequence ID" value="TWG32723.1"/>
    <property type="molecule type" value="Genomic_DNA"/>
</dbReference>
<evidence type="ECO:0000259" key="11">
    <source>
        <dbReference type="Pfam" id="PF17941"/>
    </source>
</evidence>
<evidence type="ECO:0000313" key="12">
    <source>
        <dbReference type="EMBL" id="TWG32723.1"/>
    </source>
</evidence>
<dbReference type="GO" id="GO:0046872">
    <property type="term" value="F:metal ion binding"/>
    <property type="evidence" value="ECO:0007669"/>
    <property type="project" value="UniProtKB-KW"/>
</dbReference>
<dbReference type="Pfam" id="PF02503">
    <property type="entry name" value="PP_kinase"/>
    <property type="match status" value="1"/>
</dbReference>
<dbReference type="PANTHER" id="PTHR30218">
    <property type="entry name" value="POLYPHOSPHATE KINASE"/>
    <property type="match status" value="1"/>
</dbReference>
<dbReference type="PANTHER" id="PTHR30218:SF0">
    <property type="entry name" value="POLYPHOSPHATE KINASE"/>
    <property type="match status" value="1"/>
</dbReference>
<feature type="binding site" evidence="6">
    <location>
        <position position="411"/>
    </location>
    <ligand>
        <name>Mg(2+)</name>
        <dbReference type="ChEBI" id="CHEBI:18420"/>
    </ligand>
</feature>
<evidence type="ECO:0000259" key="10">
    <source>
        <dbReference type="Pfam" id="PF13090"/>
    </source>
</evidence>
<evidence type="ECO:0000313" key="13">
    <source>
        <dbReference type="Proteomes" id="UP000321485"/>
    </source>
</evidence>
<dbReference type="GO" id="GO:0006799">
    <property type="term" value="P:polyphosphate biosynthetic process"/>
    <property type="evidence" value="ECO:0007669"/>
    <property type="project" value="UniProtKB-UniRule"/>
</dbReference>
<feature type="binding site" evidence="6">
    <location>
        <position position="441"/>
    </location>
    <ligand>
        <name>Mg(2+)</name>
        <dbReference type="ChEBI" id="CHEBI:18420"/>
    </ligand>
</feature>
<proteinExistence type="inferred from homology"/>
<dbReference type="EC" id="2.7.4.1" evidence="6 7"/>
<dbReference type="InterPro" id="IPR024953">
    <property type="entry name" value="PP_kinase_middle"/>
</dbReference>
<keyword evidence="5 6" id="KW-0067">ATP-binding</keyword>
<dbReference type="NCBIfam" id="TIGR03705">
    <property type="entry name" value="poly_P_kin"/>
    <property type="match status" value="1"/>
</dbReference>
<dbReference type="InterPro" id="IPR036830">
    <property type="entry name" value="PP_kinase_middle_dom_sf"/>
</dbReference>
<dbReference type="Gene3D" id="3.30.870.10">
    <property type="entry name" value="Endonuclease Chain A"/>
    <property type="match status" value="2"/>
</dbReference>
<gene>
    <name evidence="6" type="primary">ppk</name>
    <name evidence="12" type="ORF">ATF69_4520</name>
</gene>
<keyword evidence="6" id="KW-0460">Magnesium</keyword>
<feature type="domain" description="Polyphosphate kinase N-terminal" evidence="9">
    <location>
        <begin position="47"/>
        <end position="149"/>
    </location>
</feature>
<comment type="similarity">
    <text evidence="6 7">Belongs to the polyphosphate kinase 1 (PPK1) family.</text>
</comment>
<feature type="binding site" evidence="6">
    <location>
        <position position="628"/>
    </location>
    <ligand>
        <name>ATP</name>
        <dbReference type="ChEBI" id="CHEBI:30616"/>
    </ligand>
</feature>
<dbReference type="GO" id="GO:0008976">
    <property type="term" value="F:polyphosphate kinase activity"/>
    <property type="evidence" value="ECO:0007669"/>
    <property type="project" value="UniProtKB-UniRule"/>
</dbReference>
<comment type="cofactor">
    <cofactor evidence="6">
        <name>Mg(2+)</name>
        <dbReference type="ChEBI" id="CHEBI:18420"/>
    </cofactor>
</comment>
<dbReference type="AlphaFoldDB" id="A0A561X9C7"/>
<dbReference type="Proteomes" id="UP000321485">
    <property type="component" value="Unassembled WGS sequence"/>
</dbReference>
<comment type="function">
    <text evidence="6 7">Catalyzes the reversible transfer of the terminal phosphate of ATP to form a long-chain polyphosphate (polyP).</text>
</comment>
<dbReference type="NCBIfam" id="NF003918">
    <property type="entry name" value="PRK05443.1-2"/>
    <property type="match status" value="1"/>
</dbReference>
<feature type="active site" description="Phosphohistidine intermediate" evidence="6">
    <location>
        <position position="471"/>
    </location>
</feature>
<feature type="domain" description="Polyphosphate kinase middle" evidence="8">
    <location>
        <begin position="157"/>
        <end position="340"/>
    </location>
</feature>
<dbReference type="PIRSF" id="PIRSF015589">
    <property type="entry name" value="PP_kinase"/>
    <property type="match status" value="1"/>
</dbReference>
<evidence type="ECO:0000256" key="1">
    <source>
        <dbReference type="ARBA" id="ARBA00022553"/>
    </source>
</evidence>
<dbReference type="Pfam" id="PF13089">
    <property type="entry name" value="PP_kinase_N"/>
    <property type="match status" value="1"/>
</dbReference>
<reference evidence="12 13" key="1">
    <citation type="journal article" date="2015" name="Stand. Genomic Sci.">
        <title>Genomic Encyclopedia of Bacterial and Archaeal Type Strains, Phase III: the genomes of soil and plant-associated and newly described type strains.</title>
        <authorList>
            <person name="Whitman W.B."/>
            <person name="Woyke T."/>
            <person name="Klenk H.P."/>
            <person name="Zhou Y."/>
            <person name="Lilburn T.G."/>
            <person name="Beck B.J."/>
            <person name="De Vos P."/>
            <person name="Vandamme P."/>
            <person name="Eisen J.A."/>
            <person name="Garrity G."/>
            <person name="Hugenholtz P."/>
            <person name="Kyrpides N.C."/>
        </authorList>
    </citation>
    <scope>NUCLEOTIDE SEQUENCE [LARGE SCALE GENOMIC DNA]</scope>
    <source>
        <strain evidence="12 13">DSM 64</strain>
    </source>
</reference>
<sequence length="731" mass="82123">MLPLPPVDSIPLQREHPDAVADSSHAVSHDNDFAAVGAVTGVAPHMFLDRDHSILAFNERVFDWAVRTDVPLLERLRYLCIVSSNLDEFFEVRAAAHITAAKKGETKGLYTAASFEALSAQVHDLVERQYALYNEALVPAFAKHGIRIVAHGDRSAEQRRWVHEYFAREVRPLLIPVGLDPAHPFPQVANKSLNFIVRLKGHDAFGRENEIAIVKVPRALPRLIRMPKKVASDGALFVSLSSIVRAHLEDLFPGREVTEFSQFRVTRHSDLALDEEDVRNLRTALRQGLQHRHYGQAVRLEVSAGCSRFLSDFLLQQFDLPNAALYRVHGPVNLVRLNQLVDLVNDPALLFPPWSSAWPRQLQPGVSIMGQLRERDVLIHQPFESFDGLLAFLREAVNDPDVLVIKQTIYRTGADSELMDLLSEAVRRGKEVMAVVELKARFDEEANINWAEALESIGAQVVYGVVGLKTHAKMLLVTRREGRQLRRYGHLSTGNYNVRTAKLYTDLSYLTADEETTADMDGVFNHLASQNRPPKLRKLMLAPFHLHRRMIEKIERVGLAASRGEDARIVAKMNALTDEGLMRALILAGQRGARIDLIVRGACMLAPQVPGVTDNIRVRSVIGRFLEHTRVFYFRAGGEEDLYLSSADWMNRNMMRRVELAWPVTDPKLRQQIIDECLVAYLCDDRDAWTLNAAGVYDRAVHPVDGSGAQNALMVRYGPRPALGREEPGVA</sequence>
<dbReference type="InterPro" id="IPR025200">
    <property type="entry name" value="PPK_C_dom2"/>
</dbReference>
<dbReference type="InterPro" id="IPR025198">
    <property type="entry name" value="PPK_N_dom"/>
</dbReference>
<feature type="binding site" evidence="6">
    <location>
        <position position="504"/>
    </location>
    <ligand>
        <name>ATP</name>
        <dbReference type="ChEBI" id="CHEBI:30616"/>
    </ligand>
</feature>
<feature type="domain" description="Polyphosphate kinase C-terminal" evidence="10">
    <location>
        <begin position="539"/>
        <end position="700"/>
    </location>
</feature>
<dbReference type="InterPro" id="IPR003414">
    <property type="entry name" value="PP_kinase"/>
</dbReference>
<comment type="caution">
    <text evidence="12">The sequence shown here is derived from an EMBL/GenBank/DDBJ whole genome shotgun (WGS) entry which is preliminary data.</text>
</comment>
<feature type="binding site" evidence="6">
    <location>
        <position position="85"/>
    </location>
    <ligand>
        <name>ATP</name>
        <dbReference type="ChEBI" id="CHEBI:30616"/>
    </ligand>
</feature>
<dbReference type="Gene3D" id="3.30.1840.10">
    <property type="entry name" value="Polyphosphate kinase middle domain"/>
    <property type="match status" value="1"/>
</dbReference>
<evidence type="ECO:0000256" key="2">
    <source>
        <dbReference type="ARBA" id="ARBA00022679"/>
    </source>
</evidence>
<accession>A0A561X9C7</accession>
<organism evidence="12 13">
    <name type="scientific">Acidovorax delafieldii</name>
    <name type="common">Pseudomonas delafieldii</name>
    <dbReference type="NCBI Taxonomy" id="47920"/>
    <lineage>
        <taxon>Bacteria</taxon>
        <taxon>Pseudomonadati</taxon>
        <taxon>Pseudomonadota</taxon>
        <taxon>Betaproteobacteria</taxon>
        <taxon>Burkholderiales</taxon>
        <taxon>Comamonadaceae</taxon>
        <taxon>Acidovorax</taxon>
    </lineage>
</organism>
<comment type="catalytic activity">
    <reaction evidence="6 7">
        <text>[phosphate](n) + ATP = [phosphate](n+1) + ADP</text>
        <dbReference type="Rhea" id="RHEA:19573"/>
        <dbReference type="Rhea" id="RHEA-COMP:9859"/>
        <dbReference type="Rhea" id="RHEA-COMP:14280"/>
        <dbReference type="ChEBI" id="CHEBI:16838"/>
        <dbReference type="ChEBI" id="CHEBI:30616"/>
        <dbReference type="ChEBI" id="CHEBI:456216"/>
        <dbReference type="EC" id="2.7.4.1"/>
    </reaction>
</comment>
<evidence type="ECO:0000259" key="8">
    <source>
        <dbReference type="Pfam" id="PF02503"/>
    </source>
</evidence>
<dbReference type="InterPro" id="IPR041108">
    <property type="entry name" value="PP_kinase_C_1"/>
</dbReference>
<name>A0A561X9C7_ACIDE</name>
<dbReference type="CDD" id="cd09168">
    <property type="entry name" value="PLDc_PaPPK1_C2_like"/>
    <property type="match status" value="1"/>
</dbReference>
<dbReference type="GO" id="GO:0005524">
    <property type="term" value="F:ATP binding"/>
    <property type="evidence" value="ECO:0007669"/>
    <property type="project" value="UniProtKB-KW"/>
</dbReference>
<dbReference type="SUPFAM" id="SSF56024">
    <property type="entry name" value="Phospholipase D/nuclease"/>
    <property type="match status" value="2"/>
</dbReference>
<comment type="PTM">
    <text evidence="6 7">An intermediate of this reaction is the autophosphorylated ppk in which a phosphate is covalently linked to a histidine residue through a N-P bond.</text>
</comment>
<evidence type="ECO:0000256" key="7">
    <source>
        <dbReference type="RuleBase" id="RU003800"/>
    </source>
</evidence>
<protein>
    <recommendedName>
        <fullName evidence="6 7">Polyphosphate kinase</fullName>
        <ecNumber evidence="6 7">2.7.4.1</ecNumber>
    </recommendedName>
    <alternativeName>
        <fullName evidence="6">ATP-polyphosphate phosphotransferase</fullName>
    </alternativeName>
    <alternativeName>
        <fullName evidence="6">Polyphosphoric acid kinase</fullName>
    </alternativeName>
</protein>
<dbReference type="Pfam" id="PF17941">
    <property type="entry name" value="PP_kinase_C_1"/>
    <property type="match status" value="1"/>
</dbReference>
<dbReference type="HAMAP" id="MF_00347">
    <property type="entry name" value="Polyphosphate_kinase"/>
    <property type="match status" value="1"/>
</dbReference>
<dbReference type="Gene3D" id="1.20.58.310">
    <property type="entry name" value="Polyphosphate kinase N-terminal domain"/>
    <property type="match status" value="1"/>
</dbReference>
<keyword evidence="2 6" id="KW-0808">Transferase</keyword>
<keyword evidence="6" id="KW-0479">Metal-binding</keyword>
<keyword evidence="4 6" id="KW-0418">Kinase</keyword>